<reference evidence="3" key="1">
    <citation type="journal article" date="2019" name="Int. J. Syst. Evol. Microbiol.">
        <title>The Global Catalogue of Microorganisms (GCM) 10K type strain sequencing project: providing services to taxonomists for standard genome sequencing and annotation.</title>
        <authorList>
            <consortium name="The Broad Institute Genomics Platform"/>
            <consortium name="The Broad Institute Genome Sequencing Center for Infectious Disease"/>
            <person name="Wu L."/>
            <person name="Ma J."/>
        </authorList>
    </citation>
    <scope>NUCLEOTIDE SEQUENCE [LARGE SCALE GENOMIC DNA]</scope>
    <source>
        <strain evidence="3">JCM 18537</strain>
    </source>
</reference>
<dbReference type="PROSITE" id="PS51257">
    <property type="entry name" value="PROKAR_LIPOPROTEIN"/>
    <property type="match status" value="1"/>
</dbReference>
<sequence>MSAPHRPLLAVSCAAAFLVLSGCATTSPGAQVSAEPEPVFTTATTPTAFDTATPLTVIDDGDGAVLCTGGVAESLPPSCSGPLLVGWDWSSLEGDFEEASGVRWGDFVVAGVYDPQEETIVASSIVSEAEFEAE</sequence>
<name>A0ABP8ZU93_9MICO</name>
<organism evidence="2 3">
    <name type="scientific">Microbacterium gilvum</name>
    <dbReference type="NCBI Taxonomy" id="1336204"/>
    <lineage>
        <taxon>Bacteria</taxon>
        <taxon>Bacillati</taxon>
        <taxon>Actinomycetota</taxon>
        <taxon>Actinomycetes</taxon>
        <taxon>Micrococcales</taxon>
        <taxon>Microbacteriaceae</taxon>
        <taxon>Microbacterium</taxon>
    </lineage>
</organism>
<proteinExistence type="predicted"/>
<dbReference type="RefSeq" id="WP_345435542.1">
    <property type="nucleotide sequence ID" value="NZ_BAABKO010000001.1"/>
</dbReference>
<protein>
    <submittedName>
        <fullName evidence="2">Uncharacterized protein</fullName>
    </submittedName>
</protein>
<dbReference type="Proteomes" id="UP001501645">
    <property type="component" value="Unassembled WGS sequence"/>
</dbReference>
<accession>A0ABP8ZU93</accession>
<feature type="chain" id="PRO_5046021754" evidence="1">
    <location>
        <begin position="27"/>
        <end position="134"/>
    </location>
</feature>
<keyword evidence="3" id="KW-1185">Reference proteome</keyword>
<keyword evidence="1" id="KW-0732">Signal</keyword>
<dbReference type="EMBL" id="BAABKO010000001">
    <property type="protein sequence ID" value="GAA4764916.1"/>
    <property type="molecule type" value="Genomic_DNA"/>
</dbReference>
<evidence type="ECO:0000256" key="1">
    <source>
        <dbReference type="SAM" id="SignalP"/>
    </source>
</evidence>
<gene>
    <name evidence="2" type="ORF">GCM10023351_04690</name>
</gene>
<comment type="caution">
    <text evidence="2">The sequence shown here is derived from an EMBL/GenBank/DDBJ whole genome shotgun (WGS) entry which is preliminary data.</text>
</comment>
<feature type="signal peptide" evidence="1">
    <location>
        <begin position="1"/>
        <end position="26"/>
    </location>
</feature>
<evidence type="ECO:0000313" key="3">
    <source>
        <dbReference type="Proteomes" id="UP001501645"/>
    </source>
</evidence>
<evidence type="ECO:0000313" key="2">
    <source>
        <dbReference type="EMBL" id="GAA4764916.1"/>
    </source>
</evidence>